<evidence type="ECO:0000256" key="2">
    <source>
        <dbReference type="SAM" id="Phobius"/>
    </source>
</evidence>
<comment type="caution">
    <text evidence="4">The sequence shown here is derived from an EMBL/GenBank/DDBJ whole genome shotgun (WGS) entry which is preliminary data.</text>
</comment>
<feature type="transmembrane region" description="Helical" evidence="2">
    <location>
        <begin position="47"/>
        <end position="67"/>
    </location>
</feature>
<gene>
    <name evidence="4" type="ORF">C8P63_11891</name>
</gene>
<dbReference type="SMART" id="SM00646">
    <property type="entry name" value="Ami_3"/>
    <property type="match status" value="1"/>
</dbReference>
<evidence type="ECO:0000313" key="5">
    <source>
        <dbReference type="Proteomes" id="UP000244240"/>
    </source>
</evidence>
<keyword evidence="5" id="KW-1185">Reference proteome</keyword>
<keyword evidence="2" id="KW-1133">Transmembrane helix</keyword>
<reference evidence="4 5" key="1">
    <citation type="submission" date="2018-04" db="EMBL/GenBank/DDBJ databases">
        <title>Genomic Encyclopedia of Archaeal and Bacterial Type Strains, Phase II (KMG-II): from individual species to whole genera.</title>
        <authorList>
            <person name="Goeker M."/>
        </authorList>
    </citation>
    <scope>NUCLEOTIDE SEQUENCE [LARGE SCALE GENOMIC DNA]</scope>
    <source>
        <strain evidence="4 5">DSM 45787</strain>
    </source>
</reference>
<proteinExistence type="predicted"/>
<keyword evidence="2" id="KW-0812">Transmembrane</keyword>
<organism evidence="4 5">
    <name type="scientific">Melghirimyces profundicolus</name>
    <dbReference type="NCBI Taxonomy" id="1242148"/>
    <lineage>
        <taxon>Bacteria</taxon>
        <taxon>Bacillati</taxon>
        <taxon>Bacillota</taxon>
        <taxon>Bacilli</taxon>
        <taxon>Bacillales</taxon>
        <taxon>Thermoactinomycetaceae</taxon>
        <taxon>Melghirimyces</taxon>
    </lineage>
</organism>
<name>A0A2T6BQH4_9BACL</name>
<sequence length="278" mass="31146">MESDYAKGGSFEHNGPTRPIYLYKTKYRGGRRVDTQWKEWFRGRKKWIWSLSGFMAVFLWAVAIYGIPDNSHNAWTMPLAGKVIVLDAGHGGPDGGAQSADGLHEKEVTLKIAWLLRDYLQESGALVLMTREEDRDLADEGARRRKAQDLIRRARMVKDSGADAFISIHLNAIPSPRWFGAQTFYYPTLEANKKLAESIQSELIRNLGNTTRQARHSGEVYILKASPIPAALVEVGFLSNPQEAGLLATEAYQKKLAAAIYHGILRYYSGEGGTMERN</sequence>
<dbReference type="InterPro" id="IPR014234">
    <property type="entry name" value="Spore_CwlD"/>
</dbReference>
<dbReference type="GO" id="GO:0009253">
    <property type="term" value="P:peptidoglycan catabolic process"/>
    <property type="evidence" value="ECO:0007669"/>
    <property type="project" value="InterPro"/>
</dbReference>
<evidence type="ECO:0000259" key="3">
    <source>
        <dbReference type="SMART" id="SM00646"/>
    </source>
</evidence>
<dbReference type="NCBIfam" id="TIGR02883">
    <property type="entry name" value="spore_cwlD"/>
    <property type="match status" value="1"/>
</dbReference>
<evidence type="ECO:0000313" key="4">
    <source>
        <dbReference type="EMBL" id="PTX58217.1"/>
    </source>
</evidence>
<keyword evidence="1" id="KW-0378">Hydrolase</keyword>
<dbReference type="PANTHER" id="PTHR30404">
    <property type="entry name" value="N-ACETYLMURAMOYL-L-ALANINE AMIDASE"/>
    <property type="match status" value="1"/>
</dbReference>
<feature type="domain" description="MurNAc-LAA" evidence="3">
    <location>
        <begin position="154"/>
        <end position="265"/>
    </location>
</feature>
<accession>A0A2T6BQH4</accession>
<dbReference type="EMBL" id="QBKR01000018">
    <property type="protein sequence ID" value="PTX58217.1"/>
    <property type="molecule type" value="Genomic_DNA"/>
</dbReference>
<dbReference type="AlphaFoldDB" id="A0A2T6BQH4"/>
<keyword evidence="2" id="KW-0472">Membrane</keyword>
<dbReference type="GO" id="GO:0008745">
    <property type="term" value="F:N-acetylmuramoyl-L-alanine amidase activity"/>
    <property type="evidence" value="ECO:0007669"/>
    <property type="project" value="InterPro"/>
</dbReference>
<dbReference type="Proteomes" id="UP000244240">
    <property type="component" value="Unassembled WGS sequence"/>
</dbReference>
<dbReference type="Gene3D" id="3.40.630.40">
    <property type="entry name" value="Zn-dependent exopeptidases"/>
    <property type="match status" value="1"/>
</dbReference>
<protein>
    <submittedName>
        <fullName evidence="4">N-acetylmuramoyl-L-alanine amidase</fullName>
    </submittedName>
</protein>
<dbReference type="SUPFAM" id="SSF53187">
    <property type="entry name" value="Zn-dependent exopeptidases"/>
    <property type="match status" value="1"/>
</dbReference>
<dbReference type="PANTHER" id="PTHR30404:SF0">
    <property type="entry name" value="N-ACETYLMURAMOYL-L-ALANINE AMIDASE AMIC"/>
    <property type="match status" value="1"/>
</dbReference>
<dbReference type="CDD" id="cd02696">
    <property type="entry name" value="MurNAc-LAA"/>
    <property type="match status" value="1"/>
</dbReference>
<dbReference type="GO" id="GO:0030288">
    <property type="term" value="C:outer membrane-bounded periplasmic space"/>
    <property type="evidence" value="ECO:0007669"/>
    <property type="project" value="TreeGrafter"/>
</dbReference>
<dbReference type="InterPro" id="IPR002508">
    <property type="entry name" value="MurNAc-LAA_cat"/>
</dbReference>
<evidence type="ECO:0000256" key="1">
    <source>
        <dbReference type="ARBA" id="ARBA00022801"/>
    </source>
</evidence>
<dbReference type="Pfam" id="PF01520">
    <property type="entry name" value="Amidase_3"/>
    <property type="match status" value="1"/>
</dbReference>
<dbReference type="InterPro" id="IPR050695">
    <property type="entry name" value="N-acetylmuramoyl_amidase_3"/>
</dbReference>